<evidence type="ECO:0000256" key="5">
    <source>
        <dbReference type="ARBA" id="ARBA00022741"/>
    </source>
</evidence>
<evidence type="ECO:0000259" key="9">
    <source>
        <dbReference type="SMART" id="SM00359"/>
    </source>
</evidence>
<reference evidence="10 11" key="1">
    <citation type="submission" date="2021-03" db="EMBL/GenBank/DDBJ databases">
        <title>Genomic Encyclopedia of Type Strains, Phase IV (KMG-IV): sequencing the most valuable type-strain genomes for metagenomic binning, comparative biology and taxonomic classification.</title>
        <authorList>
            <person name="Goeker M."/>
        </authorList>
    </citation>
    <scope>NUCLEOTIDE SEQUENCE [LARGE SCALE GENOMIC DNA]</scope>
    <source>
        <strain evidence="10 11">DSM 24738</strain>
    </source>
</reference>
<comment type="catalytic activity">
    <reaction evidence="8">
        <text>L-glutamate + ATP = L-glutamyl 5-phosphate + ADP</text>
        <dbReference type="Rhea" id="RHEA:14877"/>
        <dbReference type="ChEBI" id="CHEBI:29985"/>
        <dbReference type="ChEBI" id="CHEBI:30616"/>
        <dbReference type="ChEBI" id="CHEBI:58274"/>
        <dbReference type="ChEBI" id="CHEBI:456216"/>
        <dbReference type="EC" id="2.7.2.11"/>
    </reaction>
</comment>
<evidence type="ECO:0000256" key="8">
    <source>
        <dbReference type="HAMAP-Rule" id="MF_00456"/>
    </source>
</evidence>
<keyword evidence="11" id="KW-1185">Reference proteome</keyword>
<evidence type="ECO:0000313" key="11">
    <source>
        <dbReference type="Proteomes" id="UP001519343"/>
    </source>
</evidence>
<keyword evidence="2 8" id="KW-0028">Amino-acid biosynthesis</keyword>
<sequence length="380" mass="40966">MNLYDLDKKKFRIVVKIGSSSLTEEEGGLSQNKLLDHVSALAFLRDQGHEVLLVSSGAVAAGFTSLGFHSRPTTIEMKQASAAVGQGLLIQSYSQLFSNFGYTVAQILLTKRDFSQRKLYINAHNTMSALLQKGVIPIINENDTISVDELTFGDNDMLSALVAGFLHADLLIILTDTDGLYDSNPRTNPQAKKLAHVSKITPEIEQMASGAGSKVGTGGMRSKVLAAKTALSFGVKVFVGCGLGEDKLDQIIMGRGQGTYFGSENLSSMRNKKQWIAFHADVEGSVIVDQGARHALLEQGKSLLPSGVTAIHGEFNKGDVVEVLTADGELIGKGVVNYPSNAIQLIKGSSSDYAMSVTGSVKPEVIHRDEWVSYEWRDLT</sequence>
<dbReference type="PANTHER" id="PTHR43654">
    <property type="entry name" value="GLUTAMATE 5-KINASE"/>
    <property type="match status" value="1"/>
</dbReference>
<evidence type="ECO:0000256" key="7">
    <source>
        <dbReference type="ARBA" id="ARBA00022840"/>
    </source>
</evidence>
<gene>
    <name evidence="8" type="primary">proB</name>
    <name evidence="10" type="ORF">J2Z37_004672</name>
</gene>
<dbReference type="Gene3D" id="3.40.1160.10">
    <property type="entry name" value="Acetylglutamate kinase-like"/>
    <property type="match status" value="1"/>
</dbReference>
<evidence type="ECO:0000256" key="2">
    <source>
        <dbReference type="ARBA" id="ARBA00022605"/>
    </source>
</evidence>
<dbReference type="PROSITE" id="PS50890">
    <property type="entry name" value="PUA"/>
    <property type="match status" value="1"/>
</dbReference>
<feature type="binding site" evidence="8">
    <location>
        <position position="155"/>
    </location>
    <ligand>
        <name>substrate</name>
    </ligand>
</feature>
<keyword evidence="5 8" id="KW-0547">Nucleotide-binding</keyword>
<dbReference type="CDD" id="cd21157">
    <property type="entry name" value="PUA_G5K"/>
    <property type="match status" value="1"/>
</dbReference>
<dbReference type="PIRSF" id="PIRSF000729">
    <property type="entry name" value="GK"/>
    <property type="match status" value="1"/>
</dbReference>
<dbReference type="Proteomes" id="UP001519343">
    <property type="component" value="Unassembled WGS sequence"/>
</dbReference>
<dbReference type="InterPro" id="IPR001057">
    <property type="entry name" value="Glu/AcGlu_kinase"/>
</dbReference>
<dbReference type="EC" id="2.7.2.11" evidence="8"/>
<dbReference type="EMBL" id="JAGGKT010000024">
    <property type="protein sequence ID" value="MBP1934652.1"/>
    <property type="molecule type" value="Genomic_DNA"/>
</dbReference>
<name>A0ABS4GWL1_9BACL</name>
<dbReference type="PROSITE" id="PS00902">
    <property type="entry name" value="GLUTAMATE_5_KINASE"/>
    <property type="match status" value="1"/>
</dbReference>
<dbReference type="NCBIfam" id="TIGR01027">
    <property type="entry name" value="proB"/>
    <property type="match status" value="1"/>
</dbReference>
<accession>A0ABS4GWL1</accession>
<proteinExistence type="inferred from homology"/>
<dbReference type="RefSeq" id="WP_209812635.1">
    <property type="nucleotide sequence ID" value="NZ_JAGGKT010000024.1"/>
</dbReference>
<comment type="similarity">
    <text evidence="8">Belongs to the glutamate 5-kinase family.</text>
</comment>
<dbReference type="InterPro" id="IPR041739">
    <property type="entry name" value="G5K_ProB"/>
</dbReference>
<feature type="binding site" evidence="8">
    <location>
        <position position="143"/>
    </location>
    <ligand>
        <name>substrate</name>
    </ligand>
</feature>
<feature type="binding site" evidence="8">
    <location>
        <position position="16"/>
    </location>
    <ligand>
        <name>ATP</name>
        <dbReference type="ChEBI" id="CHEBI:30616"/>
    </ligand>
</feature>
<evidence type="ECO:0000256" key="3">
    <source>
        <dbReference type="ARBA" id="ARBA00022650"/>
    </source>
</evidence>
<keyword evidence="6 8" id="KW-0418">Kinase</keyword>
<dbReference type="PRINTS" id="PR00474">
    <property type="entry name" value="GLU5KINASE"/>
</dbReference>
<dbReference type="InterPro" id="IPR036393">
    <property type="entry name" value="AceGlu_kinase-like_sf"/>
</dbReference>
<dbReference type="Pfam" id="PF01472">
    <property type="entry name" value="PUA"/>
    <property type="match status" value="1"/>
</dbReference>
<dbReference type="InterPro" id="IPR002478">
    <property type="entry name" value="PUA"/>
</dbReference>
<keyword evidence="4 8" id="KW-0808">Transferase</keyword>
<keyword evidence="1 8" id="KW-0963">Cytoplasm</keyword>
<dbReference type="InterPro" id="IPR036974">
    <property type="entry name" value="PUA_sf"/>
</dbReference>
<evidence type="ECO:0000256" key="4">
    <source>
        <dbReference type="ARBA" id="ARBA00022679"/>
    </source>
</evidence>
<feature type="binding site" evidence="8">
    <location>
        <begin position="175"/>
        <end position="176"/>
    </location>
    <ligand>
        <name>ATP</name>
        <dbReference type="ChEBI" id="CHEBI:30616"/>
    </ligand>
</feature>
<dbReference type="HAMAP" id="MF_00456">
    <property type="entry name" value="ProB"/>
    <property type="match status" value="1"/>
</dbReference>
<dbReference type="InterPro" id="IPR015947">
    <property type="entry name" value="PUA-like_sf"/>
</dbReference>
<evidence type="ECO:0000256" key="1">
    <source>
        <dbReference type="ARBA" id="ARBA00022490"/>
    </source>
</evidence>
<organism evidence="10 11">
    <name type="scientific">Ammoniphilus resinae</name>
    <dbReference type="NCBI Taxonomy" id="861532"/>
    <lineage>
        <taxon>Bacteria</taxon>
        <taxon>Bacillati</taxon>
        <taxon>Bacillota</taxon>
        <taxon>Bacilli</taxon>
        <taxon>Bacillales</taxon>
        <taxon>Paenibacillaceae</taxon>
        <taxon>Aneurinibacillus group</taxon>
        <taxon>Ammoniphilus</taxon>
    </lineage>
</organism>
<comment type="pathway">
    <text evidence="8">Amino-acid biosynthesis; L-proline biosynthesis; L-glutamate 5-semialdehyde from L-glutamate: step 1/2.</text>
</comment>
<evidence type="ECO:0000313" key="10">
    <source>
        <dbReference type="EMBL" id="MBP1934652.1"/>
    </source>
</evidence>
<comment type="function">
    <text evidence="8">Catalyzes the transfer of a phosphate group to glutamate to form L-glutamate 5-phosphate.</text>
</comment>
<dbReference type="InterPro" id="IPR011529">
    <property type="entry name" value="Glu_5kinase"/>
</dbReference>
<dbReference type="SUPFAM" id="SSF88697">
    <property type="entry name" value="PUA domain-like"/>
    <property type="match status" value="1"/>
</dbReference>
<feature type="domain" description="PUA" evidence="9">
    <location>
        <begin position="284"/>
        <end position="362"/>
    </location>
</feature>
<keyword evidence="3 8" id="KW-0641">Proline biosynthesis</keyword>
<comment type="caution">
    <text evidence="10">The sequence shown here is derived from an EMBL/GenBank/DDBJ whole genome shotgun (WGS) entry which is preliminary data.</text>
</comment>
<keyword evidence="7 8" id="KW-0067">ATP-binding</keyword>
<dbReference type="GO" id="GO:0004349">
    <property type="term" value="F:glutamate 5-kinase activity"/>
    <property type="evidence" value="ECO:0007669"/>
    <property type="project" value="UniProtKB-EC"/>
</dbReference>
<protein>
    <recommendedName>
        <fullName evidence="8">Glutamate 5-kinase</fullName>
        <ecNumber evidence="8">2.7.2.11</ecNumber>
    </recommendedName>
    <alternativeName>
        <fullName evidence="8">Gamma-glutamyl kinase</fullName>
        <shortName evidence="8">GK</shortName>
    </alternativeName>
</protein>
<feature type="binding site" evidence="8">
    <location>
        <begin position="217"/>
        <end position="223"/>
    </location>
    <ligand>
        <name>ATP</name>
        <dbReference type="ChEBI" id="CHEBI:30616"/>
    </ligand>
</feature>
<dbReference type="Pfam" id="PF00696">
    <property type="entry name" value="AA_kinase"/>
    <property type="match status" value="1"/>
</dbReference>
<dbReference type="Gene3D" id="2.30.130.10">
    <property type="entry name" value="PUA domain"/>
    <property type="match status" value="1"/>
</dbReference>
<feature type="binding site" evidence="8">
    <location>
        <position position="56"/>
    </location>
    <ligand>
        <name>substrate</name>
    </ligand>
</feature>
<dbReference type="SMART" id="SM00359">
    <property type="entry name" value="PUA"/>
    <property type="match status" value="1"/>
</dbReference>
<dbReference type="InterPro" id="IPR019797">
    <property type="entry name" value="Glutamate_5-kinase_CS"/>
</dbReference>
<dbReference type="InterPro" id="IPR005715">
    <property type="entry name" value="Glu_5kinase/COase_Synthase"/>
</dbReference>
<dbReference type="CDD" id="cd04242">
    <property type="entry name" value="AAK_G5K_ProB"/>
    <property type="match status" value="1"/>
</dbReference>
<dbReference type="InterPro" id="IPR001048">
    <property type="entry name" value="Asp/Glu/Uridylate_kinase"/>
</dbReference>
<evidence type="ECO:0000256" key="6">
    <source>
        <dbReference type="ARBA" id="ARBA00022777"/>
    </source>
</evidence>
<dbReference type="PANTHER" id="PTHR43654:SF1">
    <property type="entry name" value="ISOPENTENYL PHOSPHATE KINASE"/>
    <property type="match status" value="1"/>
</dbReference>
<dbReference type="SUPFAM" id="SSF53633">
    <property type="entry name" value="Carbamate kinase-like"/>
    <property type="match status" value="1"/>
</dbReference>
<comment type="subcellular location">
    <subcellularLocation>
        <location evidence="8">Cytoplasm</location>
    </subcellularLocation>
</comment>